<comment type="caution">
    <text evidence="1">The sequence shown here is derived from an EMBL/GenBank/DDBJ whole genome shotgun (WGS) entry which is preliminary data.</text>
</comment>
<sequence>MGNLGRDGKEISIKYKLDESWIAGIIGPHEIKIGGNTILVTLRVDDIYKVVSIKKPSRNEKTIPEMTEEEKIIAEKYMIDTLKNGIEIKNPPSSLKWIKGYYLRLENNAYYLYIRENNKIIEKVRWEDYTNIQRQFGIIGREKINIDNSIKIINNQENGVMDGCFSSFSGENISYGLIDELISNMSIEGLQKLIMYITGYKSKIDMYKINKKGVGSEYAINNYDTEAFHALLQLSLIFPGAFKLVSVSGFRVVNGPLMWYIRDYIKLFGEKKLKERITERKWKSPHDSLGRILWEHQNDTVKRMIEKNEKRVKGHLIWI</sequence>
<name>X1AP82_9ZZZZ</name>
<dbReference type="EMBL" id="BART01010061">
    <property type="protein sequence ID" value="GAG84585.1"/>
    <property type="molecule type" value="Genomic_DNA"/>
</dbReference>
<reference evidence="1" key="1">
    <citation type="journal article" date="2014" name="Front. Microbiol.">
        <title>High frequency of phylogenetically diverse reductive dehalogenase-homologous genes in deep subseafloor sedimentary metagenomes.</title>
        <authorList>
            <person name="Kawai M."/>
            <person name="Futagami T."/>
            <person name="Toyoda A."/>
            <person name="Takaki Y."/>
            <person name="Nishi S."/>
            <person name="Hori S."/>
            <person name="Arai W."/>
            <person name="Tsubouchi T."/>
            <person name="Morono Y."/>
            <person name="Uchiyama I."/>
            <person name="Ito T."/>
            <person name="Fujiyama A."/>
            <person name="Inagaki F."/>
            <person name="Takami H."/>
        </authorList>
    </citation>
    <scope>NUCLEOTIDE SEQUENCE</scope>
    <source>
        <strain evidence="1">Expedition CK06-06</strain>
    </source>
</reference>
<feature type="non-terminal residue" evidence="1">
    <location>
        <position position="319"/>
    </location>
</feature>
<organism evidence="1">
    <name type="scientific">marine sediment metagenome</name>
    <dbReference type="NCBI Taxonomy" id="412755"/>
    <lineage>
        <taxon>unclassified sequences</taxon>
        <taxon>metagenomes</taxon>
        <taxon>ecological metagenomes</taxon>
    </lineage>
</organism>
<accession>X1AP82</accession>
<proteinExistence type="predicted"/>
<protein>
    <submittedName>
        <fullName evidence="1">Uncharacterized protein</fullName>
    </submittedName>
</protein>
<dbReference type="AlphaFoldDB" id="X1AP82"/>
<evidence type="ECO:0000313" key="1">
    <source>
        <dbReference type="EMBL" id="GAG84585.1"/>
    </source>
</evidence>
<gene>
    <name evidence="1" type="ORF">S01H4_22062</name>
</gene>